<name>A0AAD8NPT9_TARER</name>
<dbReference type="InterPro" id="IPR029058">
    <property type="entry name" value="AB_hydrolase_fold"/>
</dbReference>
<dbReference type="SUPFAM" id="SSF53474">
    <property type="entry name" value="alpha/beta-Hydrolases"/>
    <property type="match status" value="1"/>
</dbReference>
<keyword evidence="3" id="KW-1185">Reference proteome</keyword>
<dbReference type="Pfam" id="PF01738">
    <property type="entry name" value="DLH"/>
    <property type="match status" value="1"/>
</dbReference>
<evidence type="ECO:0000259" key="1">
    <source>
        <dbReference type="Pfam" id="PF01738"/>
    </source>
</evidence>
<sequence length="261" mass="28264">MKNKSTSFKSLIDKLIMSLTTSRSSSSMSGPQCCENPPAISSAAVSGELFQIASLNAHVSGNPGSKSAVIFVSDVFGYEAPKLRQLADKVASAGYYVVVPDFFHGDPLTSFNDIENWLKNHSPEQAVEFAKPVIQALKEKGITKIGAAGFCWGAKVVVELAKIAEIQVAAILHPSLVTLDDIKGVKIPIGIFGAEIDQRSPPELIKEFEAAVVANEVNHFVKIYPGVAHGWTVRYKDEDEAEVKCANEAHQDLVDWFGKSF</sequence>
<dbReference type="Gene3D" id="3.40.50.1820">
    <property type="entry name" value="alpha/beta hydrolase"/>
    <property type="match status" value="1"/>
</dbReference>
<gene>
    <name evidence="2" type="ORF">QVD17_26126</name>
</gene>
<dbReference type="PANTHER" id="PTHR17630:SF97">
    <property type="entry name" value="ENDO-1,31,4-BETA-D-GLUCANASE-LIKE"/>
    <property type="match status" value="1"/>
</dbReference>
<accession>A0AAD8NPT9</accession>
<reference evidence="2" key="1">
    <citation type="journal article" date="2023" name="bioRxiv">
        <title>Improved chromosome-level genome assembly for marigold (Tagetes erecta).</title>
        <authorList>
            <person name="Jiang F."/>
            <person name="Yuan L."/>
            <person name="Wang S."/>
            <person name="Wang H."/>
            <person name="Xu D."/>
            <person name="Wang A."/>
            <person name="Fan W."/>
        </authorList>
    </citation>
    <scope>NUCLEOTIDE SEQUENCE</scope>
    <source>
        <strain evidence="2">WSJ</strain>
        <tissue evidence="2">Leaf</tissue>
    </source>
</reference>
<protein>
    <recommendedName>
        <fullName evidence="1">Dienelactone hydrolase domain-containing protein</fullName>
    </recommendedName>
</protein>
<evidence type="ECO:0000313" key="2">
    <source>
        <dbReference type="EMBL" id="KAK1417004.1"/>
    </source>
</evidence>
<dbReference type="AlphaFoldDB" id="A0AAD8NPT9"/>
<dbReference type="GO" id="GO:0016787">
    <property type="term" value="F:hydrolase activity"/>
    <property type="evidence" value="ECO:0007669"/>
    <property type="project" value="InterPro"/>
</dbReference>
<dbReference type="PANTHER" id="PTHR17630">
    <property type="entry name" value="DIENELACTONE HYDROLASE"/>
    <property type="match status" value="1"/>
</dbReference>
<dbReference type="Proteomes" id="UP001229421">
    <property type="component" value="Unassembled WGS sequence"/>
</dbReference>
<dbReference type="EMBL" id="JAUHHV010000007">
    <property type="protein sequence ID" value="KAK1417004.1"/>
    <property type="molecule type" value="Genomic_DNA"/>
</dbReference>
<feature type="domain" description="Dienelactone hydrolase" evidence="1">
    <location>
        <begin position="65"/>
        <end position="259"/>
    </location>
</feature>
<evidence type="ECO:0000313" key="3">
    <source>
        <dbReference type="Proteomes" id="UP001229421"/>
    </source>
</evidence>
<proteinExistence type="predicted"/>
<comment type="caution">
    <text evidence="2">The sequence shown here is derived from an EMBL/GenBank/DDBJ whole genome shotgun (WGS) entry which is preliminary data.</text>
</comment>
<organism evidence="2 3">
    <name type="scientific">Tagetes erecta</name>
    <name type="common">African marigold</name>
    <dbReference type="NCBI Taxonomy" id="13708"/>
    <lineage>
        <taxon>Eukaryota</taxon>
        <taxon>Viridiplantae</taxon>
        <taxon>Streptophyta</taxon>
        <taxon>Embryophyta</taxon>
        <taxon>Tracheophyta</taxon>
        <taxon>Spermatophyta</taxon>
        <taxon>Magnoliopsida</taxon>
        <taxon>eudicotyledons</taxon>
        <taxon>Gunneridae</taxon>
        <taxon>Pentapetalae</taxon>
        <taxon>asterids</taxon>
        <taxon>campanulids</taxon>
        <taxon>Asterales</taxon>
        <taxon>Asteraceae</taxon>
        <taxon>Asteroideae</taxon>
        <taxon>Heliantheae alliance</taxon>
        <taxon>Tageteae</taxon>
        <taxon>Tagetes</taxon>
    </lineage>
</organism>
<dbReference type="InterPro" id="IPR002925">
    <property type="entry name" value="Dienelactn_hydro"/>
</dbReference>